<dbReference type="PANTHER" id="PTHR47955:SF19">
    <property type="entry name" value="CYTOCHROME P450 71A9-LIKE ISOFORM X1"/>
    <property type="match status" value="1"/>
</dbReference>
<gene>
    <name evidence="11" type="ORF">SHERM_29161</name>
</gene>
<evidence type="ECO:0000256" key="2">
    <source>
        <dbReference type="ARBA" id="ARBA00004167"/>
    </source>
</evidence>
<name>A0A9N7RJZ9_STRHE</name>
<dbReference type="CDD" id="cd11072">
    <property type="entry name" value="CYP71-like"/>
    <property type="match status" value="1"/>
</dbReference>
<organism evidence="11 12">
    <name type="scientific">Striga hermonthica</name>
    <name type="common">Purple witchweed</name>
    <name type="synonym">Buchnera hermonthica</name>
    <dbReference type="NCBI Taxonomy" id="68872"/>
    <lineage>
        <taxon>Eukaryota</taxon>
        <taxon>Viridiplantae</taxon>
        <taxon>Streptophyta</taxon>
        <taxon>Embryophyta</taxon>
        <taxon>Tracheophyta</taxon>
        <taxon>Spermatophyta</taxon>
        <taxon>Magnoliopsida</taxon>
        <taxon>eudicotyledons</taxon>
        <taxon>Gunneridae</taxon>
        <taxon>Pentapetalae</taxon>
        <taxon>asterids</taxon>
        <taxon>lamiids</taxon>
        <taxon>Lamiales</taxon>
        <taxon>Orobanchaceae</taxon>
        <taxon>Buchnereae</taxon>
        <taxon>Striga</taxon>
    </lineage>
</organism>
<dbReference type="InterPro" id="IPR017972">
    <property type="entry name" value="Cyt_P450_CS"/>
</dbReference>
<dbReference type="InterPro" id="IPR002401">
    <property type="entry name" value="Cyt_P450_E_grp-I"/>
</dbReference>
<dbReference type="GO" id="GO:0004497">
    <property type="term" value="F:monooxygenase activity"/>
    <property type="evidence" value="ECO:0007669"/>
    <property type="project" value="UniProtKB-KW"/>
</dbReference>
<evidence type="ECO:0000256" key="5">
    <source>
        <dbReference type="ARBA" id="ARBA00022723"/>
    </source>
</evidence>
<evidence type="ECO:0000313" key="12">
    <source>
        <dbReference type="Proteomes" id="UP001153555"/>
    </source>
</evidence>
<keyword evidence="4 9" id="KW-0349">Heme</keyword>
<dbReference type="EMBL" id="CACSLK010027842">
    <property type="protein sequence ID" value="CAA0833905.1"/>
    <property type="molecule type" value="Genomic_DNA"/>
</dbReference>
<sequence length="521" mass="59569">MCFAATMCFLLPFPLFLVTLFLLSLFKSSKNSPMTESKLPPSPPRLPIIGNLHQLGRLHHQNLWKLSQQHGPIMLLKLGTVPTLVVSSSHYAKQILKQHDISFCSRPSSPGTKRLFYNCSDVAFSPYGDHWRNARKVFVGSLMSGKRAEFFARAREIEIGGFVDYLSAVETNPIDLDEMIFDVIGGIVGRVAFGKSYRWKEFEGKKLKGVMDEAMQVISSFSAEDFFPFFGRFVDLVSGHKARLENCFRTIDGFYEMILNEHFNRRDGCREDGDEEEEEEDFVDVLIGLLREKNGLLQSKEHLKALLMNTFLGGVDTSAIILVWAMCELIRNPLVMKKVQREIRWKLARKTRVEANDIDDLTYTKMVVKEVLRLHPPAPFLVPRECMRTCKISGENGEVYDVYPKTRVLVNAWAIGRDPNKWRNPHEFCPERFEGNDVDFRGQHFEFLPFGGGRRICPGISNALATVELTLANLLYWFNWEVPKGMELEDVASLEEEGGITVHKRTHLTLVPIKYSFETCP</sequence>
<dbReference type="GO" id="GO:0020037">
    <property type="term" value="F:heme binding"/>
    <property type="evidence" value="ECO:0007669"/>
    <property type="project" value="InterPro"/>
</dbReference>
<comment type="subcellular location">
    <subcellularLocation>
        <location evidence="2">Membrane</location>
        <topology evidence="2">Single-pass membrane protein</topology>
    </subcellularLocation>
</comment>
<evidence type="ECO:0000256" key="7">
    <source>
        <dbReference type="ARBA" id="ARBA00023004"/>
    </source>
</evidence>
<dbReference type="FunFam" id="1.10.630.10:FF:000011">
    <property type="entry name" value="Cytochrome P450 83B1"/>
    <property type="match status" value="1"/>
</dbReference>
<keyword evidence="7 9" id="KW-0408">Iron</keyword>
<dbReference type="OrthoDB" id="2789670at2759"/>
<dbReference type="AlphaFoldDB" id="A0A9N7RJZ9"/>
<comment type="cofactor">
    <cofactor evidence="1 9">
        <name>heme</name>
        <dbReference type="ChEBI" id="CHEBI:30413"/>
    </cofactor>
</comment>
<dbReference type="GO" id="GO:0005506">
    <property type="term" value="F:iron ion binding"/>
    <property type="evidence" value="ECO:0007669"/>
    <property type="project" value="InterPro"/>
</dbReference>
<evidence type="ECO:0000256" key="1">
    <source>
        <dbReference type="ARBA" id="ARBA00001971"/>
    </source>
</evidence>
<evidence type="ECO:0000313" key="11">
    <source>
        <dbReference type="EMBL" id="CAA0833905.1"/>
    </source>
</evidence>
<accession>A0A9N7RJZ9</accession>
<dbReference type="Pfam" id="PF00067">
    <property type="entry name" value="p450"/>
    <property type="match status" value="1"/>
</dbReference>
<dbReference type="InterPro" id="IPR036396">
    <property type="entry name" value="Cyt_P450_sf"/>
</dbReference>
<evidence type="ECO:0000256" key="6">
    <source>
        <dbReference type="ARBA" id="ARBA00023002"/>
    </source>
</evidence>
<dbReference type="Proteomes" id="UP001153555">
    <property type="component" value="Unassembled WGS sequence"/>
</dbReference>
<evidence type="ECO:0000256" key="10">
    <source>
        <dbReference type="RuleBase" id="RU000461"/>
    </source>
</evidence>
<proteinExistence type="inferred from homology"/>
<dbReference type="InterPro" id="IPR001128">
    <property type="entry name" value="Cyt_P450"/>
</dbReference>
<evidence type="ECO:0000256" key="4">
    <source>
        <dbReference type="ARBA" id="ARBA00022617"/>
    </source>
</evidence>
<evidence type="ECO:0000256" key="9">
    <source>
        <dbReference type="PIRSR" id="PIRSR602401-1"/>
    </source>
</evidence>
<dbReference type="GO" id="GO:0016705">
    <property type="term" value="F:oxidoreductase activity, acting on paired donors, with incorporation or reduction of molecular oxygen"/>
    <property type="evidence" value="ECO:0007669"/>
    <property type="project" value="InterPro"/>
</dbReference>
<evidence type="ECO:0000256" key="3">
    <source>
        <dbReference type="ARBA" id="ARBA00010617"/>
    </source>
</evidence>
<protein>
    <submittedName>
        <fullName evidence="11">Cytochrome P450 71B34</fullName>
    </submittedName>
</protein>
<keyword evidence="12" id="KW-1185">Reference proteome</keyword>
<dbReference type="PROSITE" id="PS00086">
    <property type="entry name" value="CYTOCHROME_P450"/>
    <property type="match status" value="1"/>
</dbReference>
<comment type="caution">
    <text evidence="11">The sequence shown here is derived from an EMBL/GenBank/DDBJ whole genome shotgun (WGS) entry which is preliminary data.</text>
</comment>
<dbReference type="GO" id="GO:0016020">
    <property type="term" value="C:membrane"/>
    <property type="evidence" value="ECO:0007669"/>
    <property type="project" value="UniProtKB-SubCell"/>
</dbReference>
<keyword evidence="8 10" id="KW-0503">Monooxygenase</keyword>
<evidence type="ECO:0000256" key="8">
    <source>
        <dbReference type="ARBA" id="ARBA00023033"/>
    </source>
</evidence>
<keyword evidence="6 10" id="KW-0560">Oxidoreductase</keyword>
<dbReference type="PRINTS" id="PR00463">
    <property type="entry name" value="EP450I"/>
</dbReference>
<keyword evidence="5 9" id="KW-0479">Metal-binding</keyword>
<reference evidence="11" key="1">
    <citation type="submission" date="2019-12" db="EMBL/GenBank/DDBJ databases">
        <authorList>
            <person name="Scholes J."/>
        </authorList>
    </citation>
    <scope>NUCLEOTIDE SEQUENCE</scope>
</reference>
<dbReference type="PANTHER" id="PTHR47955">
    <property type="entry name" value="CYTOCHROME P450 FAMILY 71 PROTEIN"/>
    <property type="match status" value="1"/>
</dbReference>
<dbReference type="PRINTS" id="PR00385">
    <property type="entry name" value="P450"/>
</dbReference>
<dbReference type="SUPFAM" id="SSF48264">
    <property type="entry name" value="Cytochrome P450"/>
    <property type="match status" value="1"/>
</dbReference>
<comment type="similarity">
    <text evidence="3 10">Belongs to the cytochrome P450 family.</text>
</comment>
<dbReference type="Gene3D" id="1.10.630.10">
    <property type="entry name" value="Cytochrome P450"/>
    <property type="match status" value="1"/>
</dbReference>
<feature type="binding site" description="axial binding residue" evidence="9">
    <location>
        <position position="457"/>
    </location>
    <ligand>
        <name>heme</name>
        <dbReference type="ChEBI" id="CHEBI:30413"/>
    </ligand>
    <ligandPart>
        <name>Fe</name>
        <dbReference type="ChEBI" id="CHEBI:18248"/>
    </ligandPart>
</feature>